<gene>
    <name evidence="1" type="ORF">C3F09_05330</name>
</gene>
<dbReference type="EMBL" id="PQAP01000057">
    <property type="protein sequence ID" value="PWB73354.1"/>
    <property type="molecule type" value="Genomic_DNA"/>
</dbReference>
<name>A0A855X752_9BACT</name>
<dbReference type="SUPFAM" id="SSF50939">
    <property type="entry name" value="Sialidases"/>
    <property type="match status" value="1"/>
</dbReference>
<feature type="non-terminal residue" evidence="1">
    <location>
        <position position="706"/>
    </location>
</feature>
<proteinExistence type="predicted"/>
<dbReference type="Proteomes" id="UP000250918">
    <property type="component" value="Unassembled WGS sequence"/>
</dbReference>
<comment type="caution">
    <text evidence="1">The sequence shown here is derived from an EMBL/GenBank/DDBJ whole genome shotgun (WGS) entry which is preliminary data.</text>
</comment>
<accession>A0A855X752</accession>
<evidence type="ECO:0000313" key="2">
    <source>
        <dbReference type="Proteomes" id="UP000250918"/>
    </source>
</evidence>
<protein>
    <submittedName>
        <fullName evidence="1">Uncharacterized protein</fullName>
    </submittedName>
</protein>
<evidence type="ECO:0000313" key="1">
    <source>
        <dbReference type="EMBL" id="PWB73354.1"/>
    </source>
</evidence>
<organism evidence="1 2">
    <name type="scientific">candidate division GN15 bacterium</name>
    <dbReference type="NCBI Taxonomy" id="2072418"/>
    <lineage>
        <taxon>Bacteria</taxon>
        <taxon>candidate division GN15</taxon>
    </lineage>
</organism>
<reference evidence="1 2" key="1">
    <citation type="journal article" date="2018" name="ISME J.">
        <title>A methanotrophic archaeon couples anaerobic oxidation of methane to Fe(III) reduction.</title>
        <authorList>
            <person name="Cai C."/>
            <person name="Leu A.O."/>
            <person name="Xie G.J."/>
            <person name="Guo J."/>
            <person name="Feng Y."/>
            <person name="Zhao J.X."/>
            <person name="Tyson G.W."/>
            <person name="Yuan Z."/>
            <person name="Hu S."/>
        </authorList>
    </citation>
    <scope>NUCLEOTIDE SEQUENCE [LARGE SCALE GENOMIC DNA]</scope>
    <source>
        <strain evidence="1">FeB_12</strain>
    </source>
</reference>
<sequence>MPAGTETRPTAVAFSSANLPADVRISVPPSPAMFTQDRASLVALKSGRWLAVWQDERFGANKIFLQQMDSLGNPVGVNQMIEGSPFGADYVEPKAAQDTSGRIFLFFRDRTNGLIFGARFTSALAVDLPPFLVNDTVLGAYGGPFDFTIYPDGRAVAVWENYSTVGSTIGARIYNASGTSVAGPITVNSDGGAKAHWVPKVAVQPGSGFLVVWEDYRNSQADVFGRLYRGDGVPLGNDFGVVPPGPSSMDQYTPQVAWSDSDKYFIGWIDRRLGQEVYVQRYDPTIGPVGSNTLVSWGDTLYTNWDLNLSVSPRGRALAVWATFGPDNSILSRWFAYGLSPLGLPQVENLATVGRRWSPAAQFRSAGRYGLAWTEYTNGDADINFMAFDTAGNRLFTPERVVNDDQIGAPATHPSVANSTSWYEVVAFASRKQDDGDIYTACVSHVGVVQNGNQRVNQDVGLNLQAEPFVTKSPSGVFVIWLDGRAVNGLTGQRIYGRFGSQWGLYSSSEFMISDSSQVAIKSSPKAIMTSSGRGLVVWFDERSGTAQVYGRWLTTSGQLDGSEFLISNAASDLNNSFLQVGVDSLGRFYVTWLDAGVAPPTVKGKWYNANKSLGGSFNYNSVPAGVAMNELSAAVNDSGLISLLWTGTESATRRLYLTVISRTGTVMRAASEITDNASALPTEPSLSIDERNYRCATWIDRREGA</sequence>
<dbReference type="AlphaFoldDB" id="A0A855X752"/>
<dbReference type="InterPro" id="IPR036278">
    <property type="entry name" value="Sialidase_sf"/>
</dbReference>